<evidence type="ECO:0000256" key="1">
    <source>
        <dbReference type="ARBA" id="ARBA00011063"/>
    </source>
</evidence>
<dbReference type="Gene3D" id="3.40.50.2300">
    <property type="match status" value="1"/>
</dbReference>
<comment type="caution">
    <text evidence="5">The sequence shown here is derived from an EMBL/GenBank/DDBJ whole genome shotgun (WGS) entry which is preliminary data.</text>
</comment>
<keyword evidence="2" id="KW-0378">Hydrolase</keyword>
<dbReference type="STRING" id="36874.HQ34_08935"/>
<proteinExistence type="inferred from homology"/>
<dbReference type="OrthoDB" id="9784339at2"/>
<dbReference type="InterPro" id="IPR017867">
    <property type="entry name" value="Tyr_phospatase_low_mol_wt"/>
</dbReference>
<accession>A0A0A2ESF4</accession>
<name>A0A0A2ESF4_PORCN</name>
<dbReference type="Proteomes" id="UP000030125">
    <property type="component" value="Unassembled WGS sequence"/>
</dbReference>
<dbReference type="EMBL" id="JQJD01000051">
    <property type="protein sequence ID" value="KGN79294.1"/>
    <property type="molecule type" value="Genomic_DNA"/>
</dbReference>
<evidence type="ECO:0000259" key="4">
    <source>
        <dbReference type="SMART" id="SM00226"/>
    </source>
</evidence>
<evidence type="ECO:0000256" key="3">
    <source>
        <dbReference type="PIRSR" id="PIRSR617867-1"/>
    </source>
</evidence>
<dbReference type="PRINTS" id="PR00719">
    <property type="entry name" value="LMWPTPASE"/>
</dbReference>
<evidence type="ECO:0000313" key="5">
    <source>
        <dbReference type="EMBL" id="KGN79294.1"/>
    </source>
</evidence>
<organism evidence="5 6">
    <name type="scientific">Porphyromonas cangingivalis</name>
    <dbReference type="NCBI Taxonomy" id="36874"/>
    <lineage>
        <taxon>Bacteria</taxon>
        <taxon>Pseudomonadati</taxon>
        <taxon>Bacteroidota</taxon>
        <taxon>Bacteroidia</taxon>
        <taxon>Bacteroidales</taxon>
        <taxon>Porphyromonadaceae</taxon>
        <taxon>Porphyromonas</taxon>
    </lineage>
</organism>
<dbReference type="GO" id="GO:0004725">
    <property type="term" value="F:protein tyrosine phosphatase activity"/>
    <property type="evidence" value="ECO:0007669"/>
    <property type="project" value="InterPro"/>
</dbReference>
<dbReference type="AlphaFoldDB" id="A0A0A2ESF4"/>
<protein>
    <submittedName>
        <fullName evidence="5">Phosphotyrosine protein phosphatase</fullName>
    </submittedName>
</protein>
<dbReference type="InterPro" id="IPR052995">
    <property type="entry name" value="LMW-PTP"/>
</dbReference>
<dbReference type="eggNOG" id="COG0394">
    <property type="taxonomic scope" value="Bacteria"/>
</dbReference>
<feature type="active site" description="Proton donor" evidence="3">
    <location>
        <position position="128"/>
    </location>
</feature>
<dbReference type="InterPro" id="IPR023485">
    <property type="entry name" value="Ptyr_pPase"/>
</dbReference>
<dbReference type="PANTHER" id="PTHR47439:SF1">
    <property type="entry name" value="ACID PHOSPHATASE"/>
    <property type="match status" value="1"/>
</dbReference>
<dbReference type="SMART" id="SM00226">
    <property type="entry name" value="LMWPc"/>
    <property type="match status" value="1"/>
</dbReference>
<dbReference type="CDD" id="cd16343">
    <property type="entry name" value="LMWPTP"/>
    <property type="match status" value="1"/>
</dbReference>
<comment type="similarity">
    <text evidence="1">Belongs to the low molecular weight phosphotyrosine protein phosphatase family.</text>
</comment>
<keyword evidence="6" id="KW-1185">Reference proteome</keyword>
<dbReference type="Pfam" id="PF01451">
    <property type="entry name" value="LMWPc"/>
    <property type="match status" value="1"/>
</dbReference>
<reference evidence="5 6" key="1">
    <citation type="submission" date="2014-08" db="EMBL/GenBank/DDBJ databases">
        <title>Porphyromonas cangingivalis strain:COT-109_OH1386 Genome sequencing.</title>
        <authorList>
            <person name="Wallis C."/>
            <person name="Deusch O."/>
            <person name="O'Flynn C."/>
            <person name="Davis I."/>
            <person name="Jospin G."/>
            <person name="Darling A.E."/>
            <person name="Coil D.A."/>
            <person name="Alexiev A."/>
            <person name="Horsfall A."/>
            <person name="Kirkwood N."/>
            <person name="Harris S."/>
            <person name="Eisen J.A."/>
        </authorList>
    </citation>
    <scope>NUCLEOTIDE SEQUENCE [LARGE SCALE GENOMIC DNA]</scope>
    <source>
        <strain evidence="6">COT-109 OH1386</strain>
    </source>
</reference>
<feature type="active site" evidence="3">
    <location>
        <position position="17"/>
    </location>
</feature>
<feature type="active site" description="Nucleophile" evidence="3">
    <location>
        <position position="11"/>
    </location>
</feature>
<gene>
    <name evidence="5" type="ORF">HQ35_08330</name>
</gene>
<dbReference type="SUPFAM" id="SSF52788">
    <property type="entry name" value="Phosphotyrosine protein phosphatases I"/>
    <property type="match status" value="1"/>
</dbReference>
<sequence>MNLKYKILFVCLGNICRSPMAEAVADKLIKSQGLEHLEVDSAGIMGYHEGDKADPRMRKHGGERGYAVTSISRPVTYQDFEEFDLIVGMDDSNIRALYDKAPSVEASRKIVRMADYLTSHPDYDHIPDPYYGGAKGFDLVIDLLEDGVTNLLKQLPKK</sequence>
<dbReference type="PANTHER" id="PTHR47439">
    <property type="entry name" value="LOW MOLECULAR WEIGHT PHOSPHOTYROSINE PROTEIN PHOSPHATASE-RELATED"/>
    <property type="match status" value="1"/>
</dbReference>
<evidence type="ECO:0000313" key="6">
    <source>
        <dbReference type="Proteomes" id="UP000030125"/>
    </source>
</evidence>
<evidence type="ECO:0000256" key="2">
    <source>
        <dbReference type="ARBA" id="ARBA00022801"/>
    </source>
</evidence>
<feature type="domain" description="Phosphotyrosine protein phosphatase I" evidence="4">
    <location>
        <begin position="5"/>
        <end position="154"/>
    </location>
</feature>
<dbReference type="RefSeq" id="WP_036852403.1">
    <property type="nucleotide sequence ID" value="NZ_JQJD01000051.1"/>
</dbReference>
<dbReference type="InterPro" id="IPR036196">
    <property type="entry name" value="Ptyr_pPase_sf"/>
</dbReference>